<feature type="transmembrane region" description="Helical" evidence="2">
    <location>
        <begin position="72"/>
        <end position="94"/>
    </location>
</feature>
<keyword evidence="2" id="KW-0472">Membrane</keyword>
<proteinExistence type="predicted"/>
<dbReference type="Pfam" id="PF09980">
    <property type="entry name" value="DUF2214"/>
    <property type="match status" value="1"/>
</dbReference>
<evidence type="ECO:0000313" key="3">
    <source>
        <dbReference type="EMBL" id="EIT68637.1"/>
    </source>
</evidence>
<keyword evidence="2" id="KW-1133">Transmembrane helix</keyword>
<name>I7ZAE5_9GAMM</name>
<accession>I7ZAE5</accession>
<organism evidence="3 4">
    <name type="scientific">Hydrocarboniphaga effusa AP103</name>
    <dbReference type="NCBI Taxonomy" id="1172194"/>
    <lineage>
        <taxon>Bacteria</taxon>
        <taxon>Pseudomonadati</taxon>
        <taxon>Pseudomonadota</taxon>
        <taxon>Gammaproteobacteria</taxon>
        <taxon>Nevskiales</taxon>
        <taxon>Nevskiaceae</taxon>
        <taxon>Hydrocarboniphaga</taxon>
    </lineage>
</organism>
<dbReference type="RefSeq" id="WP_007186767.1">
    <property type="nucleotide sequence ID" value="NZ_AKGD01000003.1"/>
</dbReference>
<reference evidence="3 4" key="1">
    <citation type="journal article" date="2012" name="J. Bacteriol.">
        <title>Genome Sequence of n-Alkane-Degrading Hydrocarboniphaga effusa Strain AP103T (ATCC BAA-332T).</title>
        <authorList>
            <person name="Chang H.K."/>
            <person name="Zylstra G.J."/>
            <person name="Chae J.C."/>
        </authorList>
    </citation>
    <scope>NUCLEOTIDE SEQUENCE [LARGE SCALE GENOMIC DNA]</scope>
    <source>
        <strain evidence="3 4">AP103</strain>
    </source>
</reference>
<dbReference type="AlphaFoldDB" id="I7ZAE5"/>
<feature type="transmembrane region" description="Helical" evidence="2">
    <location>
        <begin position="41"/>
        <end position="60"/>
    </location>
</feature>
<feature type="transmembrane region" description="Helical" evidence="2">
    <location>
        <begin position="6"/>
        <end position="29"/>
    </location>
</feature>
<feature type="compositionally biased region" description="Low complexity" evidence="1">
    <location>
        <begin position="161"/>
        <end position="172"/>
    </location>
</feature>
<protein>
    <submittedName>
        <fullName evidence="3">Uncharacterized protein</fullName>
    </submittedName>
</protein>
<dbReference type="InterPro" id="IPR018706">
    <property type="entry name" value="DUF2214_membrane"/>
</dbReference>
<dbReference type="OrthoDB" id="826511at2"/>
<evidence type="ECO:0000256" key="1">
    <source>
        <dbReference type="SAM" id="MobiDB-lite"/>
    </source>
</evidence>
<evidence type="ECO:0000256" key="2">
    <source>
        <dbReference type="SAM" id="Phobius"/>
    </source>
</evidence>
<dbReference type="Proteomes" id="UP000003704">
    <property type="component" value="Unassembled WGS sequence"/>
</dbReference>
<keyword evidence="2" id="KW-0812">Transmembrane</keyword>
<evidence type="ECO:0000313" key="4">
    <source>
        <dbReference type="Proteomes" id="UP000003704"/>
    </source>
</evidence>
<feature type="region of interest" description="Disordered" evidence="1">
    <location>
        <begin position="113"/>
        <end position="172"/>
    </location>
</feature>
<keyword evidence="4" id="KW-1185">Reference proteome</keyword>
<comment type="caution">
    <text evidence="3">The sequence shown here is derived from an EMBL/GenBank/DDBJ whole genome shotgun (WGS) entry which is preliminary data.</text>
</comment>
<dbReference type="EMBL" id="AKGD01000003">
    <property type="protein sequence ID" value="EIT68637.1"/>
    <property type="molecule type" value="Genomic_DNA"/>
</dbReference>
<feature type="region of interest" description="Disordered" evidence="1">
    <location>
        <begin position="213"/>
        <end position="251"/>
    </location>
</feature>
<feature type="compositionally biased region" description="Basic and acidic residues" evidence="1">
    <location>
        <begin position="122"/>
        <end position="141"/>
    </location>
</feature>
<sequence>MLVPVIIATLHYIAVFLLVGAVFAQMYLLKLPPSADAVRGIARADIVFGIGAVAILISGFGNAAHAKGMAYYFHNGAFHLALTLFIVSALLSIGPTIRYRRWKKAVDAGLPGPTEPTVPLSRLRERVPAQRGREGRPEKHPTLSTPCTPPQYPRTSPHLQPATASPTCSSPSSSPRCITSPSSCSSAPCSRRCTCSSCLAFQTFMAPRMQPACTKPVATEQGPGPAAPPRSEGGAPLPGGGREATQGVSHS</sequence>
<gene>
    <name evidence="3" type="ORF">WQQ_38320</name>
</gene>